<name>A0A4D9EL43_9SAUR</name>
<accession>A0A4D9EL43</accession>
<dbReference type="AlphaFoldDB" id="A0A4D9EL43"/>
<sequence>MGQFLMEHTLYSGKFYFKNNHHFVLLMIKHRNFLLVNTVPQFLIPLRFTVKYRQHHHSRPHRGLCVCPGSIVGHGIEAGHAGEKWPDKPRKKEHLLCSGSLEVPEEDETFPLSSVLSQELPLQLPRVIPETTAIVVLQDLSLGILWIPVVCHFGSRTM</sequence>
<protein>
    <submittedName>
        <fullName evidence="1">Gap junction delta-3 protein</fullName>
    </submittedName>
</protein>
<evidence type="ECO:0000313" key="2">
    <source>
        <dbReference type="Proteomes" id="UP000297703"/>
    </source>
</evidence>
<keyword evidence="2" id="KW-1185">Reference proteome</keyword>
<dbReference type="EMBL" id="QXTE01000034">
    <property type="protein sequence ID" value="TFK11259.1"/>
    <property type="molecule type" value="Genomic_DNA"/>
</dbReference>
<reference evidence="1 2" key="2">
    <citation type="submission" date="2019-04" db="EMBL/GenBank/DDBJ databases">
        <title>The genome sequence of big-headed turtle.</title>
        <authorList>
            <person name="Gong S."/>
        </authorList>
    </citation>
    <scope>NUCLEOTIDE SEQUENCE [LARGE SCALE GENOMIC DNA]</scope>
    <source>
        <strain evidence="1">DO16091913</strain>
        <tissue evidence="1">Muscle</tissue>
    </source>
</reference>
<organism evidence="1 2">
    <name type="scientific">Platysternon megacephalum</name>
    <name type="common">big-headed turtle</name>
    <dbReference type="NCBI Taxonomy" id="55544"/>
    <lineage>
        <taxon>Eukaryota</taxon>
        <taxon>Metazoa</taxon>
        <taxon>Chordata</taxon>
        <taxon>Craniata</taxon>
        <taxon>Vertebrata</taxon>
        <taxon>Euteleostomi</taxon>
        <taxon>Archelosauria</taxon>
        <taxon>Testudinata</taxon>
        <taxon>Testudines</taxon>
        <taxon>Cryptodira</taxon>
        <taxon>Durocryptodira</taxon>
        <taxon>Testudinoidea</taxon>
        <taxon>Platysternidae</taxon>
        <taxon>Platysternon</taxon>
    </lineage>
</organism>
<gene>
    <name evidence="1" type="ORF">DR999_PMT05482</name>
</gene>
<dbReference type="Proteomes" id="UP000297703">
    <property type="component" value="Unassembled WGS sequence"/>
</dbReference>
<evidence type="ECO:0000313" key="1">
    <source>
        <dbReference type="EMBL" id="TFK11259.1"/>
    </source>
</evidence>
<proteinExistence type="predicted"/>
<comment type="caution">
    <text evidence="1">The sequence shown here is derived from an EMBL/GenBank/DDBJ whole genome shotgun (WGS) entry which is preliminary data.</text>
</comment>
<reference evidence="1 2" key="1">
    <citation type="submission" date="2019-04" db="EMBL/GenBank/DDBJ databases">
        <title>Draft genome of the big-headed turtle Platysternon megacephalum.</title>
        <authorList>
            <person name="Gong S."/>
        </authorList>
    </citation>
    <scope>NUCLEOTIDE SEQUENCE [LARGE SCALE GENOMIC DNA]</scope>
    <source>
        <strain evidence="1">DO16091913</strain>
        <tissue evidence="1">Muscle</tissue>
    </source>
</reference>